<keyword evidence="3" id="KW-1185">Reference proteome</keyword>
<dbReference type="Gene3D" id="3.40.50.410">
    <property type="entry name" value="von Willebrand factor, type A domain"/>
    <property type="match status" value="1"/>
</dbReference>
<protein>
    <recommendedName>
        <fullName evidence="1">VWFA domain-containing protein</fullName>
    </recommendedName>
</protein>
<dbReference type="Pfam" id="PF17963">
    <property type="entry name" value="Big_9"/>
    <property type="match status" value="2"/>
</dbReference>
<dbReference type="InterPro" id="IPR002035">
    <property type="entry name" value="VWF_A"/>
</dbReference>
<evidence type="ECO:0000313" key="2">
    <source>
        <dbReference type="EMBL" id="OCA77256.1"/>
    </source>
</evidence>
<dbReference type="InterPro" id="IPR036465">
    <property type="entry name" value="vWFA_dom_sf"/>
</dbReference>
<dbReference type="RefSeq" id="WP_065393010.1">
    <property type="nucleotide sequence ID" value="NZ_MAYH01000001.1"/>
</dbReference>
<sequence>MNTKLDNVTTQYRKFNDNQALTEGQLNEFLDYFEDQDRLSRTRLNGVGIVCGFKTSFVDSVLVPGELGKTRPGPGEDNSNTLAITQGAGVTTDGDLIMLRRSYTPSVAAINFNTNFYKYYREYDDVAEYKNFRIAGNQIPLLELITESEYAELPKDIAVSFKLVKDIDKLFDKIVILYLESYSNDENPCQDADCDHTGSEQISNLKVLLADPASLSGLMTEGDAKDNIYRVHNAYETLFDNLPKIENKRIILDPSIVKAKQLKIKFQEANTVVGDLSKGFDMIAATLGVSMNLGGQTLYDKLNSLLDSTRSRLDDYQYRYDLLKDLIDTYNEIKGLLLRLNAECCPDIAAFPKHLMLGPVGAKLQLGDHTDFRHGFYNSPITTNDDENYERVMMLANRFVQKVNGFQTYIGAIKITPSNINVRLGDKAIPYYYNVNTPLLTQWNYEKTKTDRETYNLSYHTANLAEDDFVQNPLNYNIDNNDFYRIEGHLGLPYKTALQNINDLKAKYGLGFDVIALFLKEGGKPSGEESREKTVSIDELRKQLESISSEISGDKGDAKSTLLNLSRLDEKLKLLNKAEFSKEGPSDGITVVKEDPRKSEVVTELLSEFLERKSGLEHMAGVEPGGTFVLIYEDETNSQVLADFSLPYVCCSKGKPNIPPIAVDDKVSCMHGQTIVISVLDNDYDADNDLLTVVKKSDPSYGTVILNNNGTFVYTHDGSSNLSDSFTYCVNDGKDDSNIATVFIDVKSPPVAVNDHASTEVGGFVDIAVKANDYDLGNTALTVFIKTQPTHGTASLNGDGTIKYKHNGSTNLTDSFTYYINDGEFDSNIATVTITIAPPPCDSGMDVVFIFDYTGSMAYQIEEAKAGASDIVETIRKKSEPNAYRLGIVLADEFRRGAESPYGAVPAYTSLPAAQKFINNGPTTSQWITAMEVMKDNNVSSFTMQLGKLNNSGGGLSLGYGVGGPEPTDMALSRVIEHNIAGAFRNNVAKYVIIITDEVPGGDDDKATAADVNEINRLKNECIARSIKVIVLGSGVNAAINGVYIWQELATGTGGSWNASYKASDIQSAIINGCGGK</sequence>
<evidence type="ECO:0000313" key="3">
    <source>
        <dbReference type="Proteomes" id="UP000092651"/>
    </source>
</evidence>
<dbReference type="Proteomes" id="UP000092651">
    <property type="component" value="Unassembled WGS sequence"/>
</dbReference>
<evidence type="ECO:0000259" key="1">
    <source>
        <dbReference type="PROSITE" id="PS50234"/>
    </source>
</evidence>
<organism evidence="2 3">
    <name type="scientific">Chryseobacterium artocarpi</name>
    <dbReference type="NCBI Taxonomy" id="1414727"/>
    <lineage>
        <taxon>Bacteria</taxon>
        <taxon>Pseudomonadati</taxon>
        <taxon>Bacteroidota</taxon>
        <taxon>Flavobacteriia</taxon>
        <taxon>Flavobacteriales</taxon>
        <taxon>Weeksellaceae</taxon>
        <taxon>Chryseobacterium group</taxon>
        <taxon>Chryseobacterium</taxon>
    </lineage>
</organism>
<reference evidence="2 3" key="1">
    <citation type="submission" date="2016-07" db="EMBL/GenBank/DDBJ databases">
        <authorList>
            <person name="Jeong J.-J."/>
            <person name="Kim D.W."/>
            <person name="Sang M.K."/>
            <person name="Choi I.-G."/>
            <person name="Kim K.D."/>
        </authorList>
    </citation>
    <scope>NUCLEOTIDE SEQUENCE [LARGE SCALE GENOMIC DNA]</scope>
    <source>
        <strain evidence="2 3">UTM-3</strain>
    </source>
</reference>
<dbReference type="PROSITE" id="PS50234">
    <property type="entry name" value="VWFA"/>
    <property type="match status" value="1"/>
</dbReference>
<dbReference type="Gene3D" id="2.60.40.3440">
    <property type="match status" value="2"/>
</dbReference>
<accession>A0A1B9A066</accession>
<gene>
    <name evidence="2" type="ORF">BBI01_01990</name>
</gene>
<dbReference type="SMART" id="SM00327">
    <property type="entry name" value="VWA"/>
    <property type="match status" value="1"/>
</dbReference>
<comment type="caution">
    <text evidence="2">The sequence shown here is derived from an EMBL/GenBank/DDBJ whole genome shotgun (WGS) entry which is preliminary data.</text>
</comment>
<dbReference type="OrthoDB" id="596204at2"/>
<name>A0A1B9A066_9FLAO</name>
<proteinExistence type="predicted"/>
<dbReference type="EMBL" id="MAYH01000001">
    <property type="protein sequence ID" value="OCA77256.1"/>
    <property type="molecule type" value="Genomic_DNA"/>
</dbReference>
<dbReference type="AlphaFoldDB" id="A0A1B9A066"/>
<dbReference type="SUPFAM" id="SSF53300">
    <property type="entry name" value="vWA-like"/>
    <property type="match status" value="1"/>
</dbReference>
<feature type="domain" description="VWFA" evidence="1">
    <location>
        <begin position="846"/>
        <end position="1077"/>
    </location>
</feature>